<evidence type="ECO:0000256" key="6">
    <source>
        <dbReference type="SAM" id="Coils"/>
    </source>
</evidence>
<dbReference type="PANTHER" id="PTHR13364">
    <property type="entry name" value="DEFECTIVE SPERMATOGENESIS PROTEIN 39"/>
    <property type="match status" value="1"/>
</dbReference>
<dbReference type="WBParaSite" id="TCLT_0000759401-mRNA-1">
    <property type="protein sequence ID" value="TCLT_0000759401-mRNA-1"/>
    <property type="gene ID" value="TCLT_0000759401"/>
</dbReference>
<dbReference type="Gene3D" id="1.10.150.780">
    <property type="entry name" value="Vps16, C-terminal region"/>
    <property type="match status" value="1"/>
</dbReference>
<evidence type="ECO:0000256" key="1">
    <source>
        <dbReference type="ARBA" id="ARBA00004412"/>
    </source>
</evidence>
<protein>
    <submittedName>
        <fullName evidence="10">Vps16_C domain-containing protein</fullName>
    </submittedName>
</protein>
<sequence>MAAHRKFTFDDPEDSYWNENGPLTIPISAENPSTSNVIAARAALENLFESQARFGIEDGFWNTENEPRIATVENSVKKNYLQSTRKKLCPKSPVISEGSAESVSSYATAQLDYSRLKAEHRKLQKHLEQVRLERYRPSDPEVTVRRLLQNDPVSLDLYRSMNEKLDLLEAALDSYDGNVILAVLLALERSLETSLFMNILNQKPSAAHHYVAYLKQMKSFDQLITTLLALNRMEEALLVMYRVSYMKQPSERISYLKKCLHLGAKDPSLEMFCKSVNEYIDLLERQIVIEDADEVSIKKGNNVIFHQYPKSVTLIGRPVLTTLYYSCLYHFDLPVNAYSSPLSIKQFFRMTEKQYAWMAISALSRLKRWNDVDGVLMSKKLLGGVKTVCPFAWRHLFAIISASGNQAPKEVQTLLRAVPDVNERHHLAIQFPQAADIVIECLVAQKDRSALSAFLSKLTPQTAEAYKAISALNNAVSADLCTVYIKIVS</sequence>
<organism evidence="10">
    <name type="scientific">Thelazia callipaeda</name>
    <name type="common">Oriental eyeworm</name>
    <name type="synonym">Parasitic nematode</name>
    <dbReference type="NCBI Taxonomy" id="103827"/>
    <lineage>
        <taxon>Eukaryota</taxon>
        <taxon>Metazoa</taxon>
        <taxon>Ecdysozoa</taxon>
        <taxon>Nematoda</taxon>
        <taxon>Chromadorea</taxon>
        <taxon>Rhabditida</taxon>
        <taxon>Spirurina</taxon>
        <taxon>Spiruromorpha</taxon>
        <taxon>Thelazioidea</taxon>
        <taxon>Thelaziidae</taxon>
        <taxon>Thelazia</taxon>
    </lineage>
</organism>
<name>A0A0N5D3S7_THECL</name>
<comment type="subcellular location">
    <subcellularLocation>
        <location evidence="2">Cytoplasmic vesicle</location>
    </subcellularLocation>
    <subcellularLocation>
        <location evidence="1">Early endosome</location>
    </subcellularLocation>
    <subcellularLocation>
        <location evidence="3">Late endosome</location>
    </subcellularLocation>
</comment>
<keyword evidence="9" id="KW-1185">Reference proteome</keyword>
<dbReference type="OMA" id="PEMVIEC"/>
<dbReference type="InterPro" id="IPR038132">
    <property type="entry name" value="Vps16_C_sf"/>
</dbReference>
<dbReference type="GO" id="GO:0099023">
    <property type="term" value="C:vesicle tethering complex"/>
    <property type="evidence" value="ECO:0007669"/>
    <property type="project" value="UniProtKB-ARBA"/>
</dbReference>
<evidence type="ECO:0000256" key="2">
    <source>
        <dbReference type="ARBA" id="ARBA00004541"/>
    </source>
</evidence>
<dbReference type="AlphaFoldDB" id="A0A0N5D3S7"/>
<dbReference type="Proteomes" id="UP000276776">
    <property type="component" value="Unassembled WGS sequence"/>
</dbReference>
<keyword evidence="4" id="KW-0967">Endosome</keyword>
<evidence type="ECO:0000256" key="5">
    <source>
        <dbReference type="ARBA" id="ARBA00023329"/>
    </source>
</evidence>
<evidence type="ECO:0000256" key="4">
    <source>
        <dbReference type="ARBA" id="ARBA00022753"/>
    </source>
</evidence>
<dbReference type="Pfam" id="PF04840">
    <property type="entry name" value="Vps16_C"/>
    <property type="match status" value="1"/>
</dbReference>
<evidence type="ECO:0000259" key="7">
    <source>
        <dbReference type="Pfam" id="PF04840"/>
    </source>
</evidence>
<dbReference type="STRING" id="103827.A0A0N5D3S7"/>
<dbReference type="PANTHER" id="PTHR13364:SF6">
    <property type="entry name" value="SPERMATOGENESIS-DEFECTIVE PROTEIN 39 HOMOLOG"/>
    <property type="match status" value="1"/>
</dbReference>
<feature type="coiled-coil region" evidence="6">
    <location>
        <begin position="106"/>
        <end position="133"/>
    </location>
</feature>
<keyword evidence="5" id="KW-0968">Cytoplasmic vesicle</keyword>
<dbReference type="GO" id="GO:0005770">
    <property type="term" value="C:late endosome"/>
    <property type="evidence" value="ECO:0007669"/>
    <property type="project" value="UniProtKB-SubCell"/>
</dbReference>
<dbReference type="GO" id="GO:0005769">
    <property type="term" value="C:early endosome"/>
    <property type="evidence" value="ECO:0007669"/>
    <property type="project" value="UniProtKB-SubCell"/>
</dbReference>
<gene>
    <name evidence="8" type="ORF">TCLT_LOCUS7583</name>
</gene>
<dbReference type="InterPro" id="IPR040057">
    <property type="entry name" value="Spe-39"/>
</dbReference>
<reference evidence="8 9" key="2">
    <citation type="submission" date="2018-11" db="EMBL/GenBank/DDBJ databases">
        <authorList>
            <consortium name="Pathogen Informatics"/>
        </authorList>
    </citation>
    <scope>NUCLEOTIDE SEQUENCE [LARGE SCALE GENOMIC DNA]</scope>
</reference>
<proteinExistence type="predicted"/>
<dbReference type="EMBL" id="UYYF01004524">
    <property type="protein sequence ID" value="VDN05054.1"/>
    <property type="molecule type" value="Genomic_DNA"/>
</dbReference>
<accession>A0A0N5D3S7</accession>
<dbReference type="InterPro" id="IPR006925">
    <property type="entry name" value="Vps16_C"/>
</dbReference>
<dbReference type="OrthoDB" id="9977282at2759"/>
<evidence type="ECO:0000313" key="9">
    <source>
        <dbReference type="Proteomes" id="UP000276776"/>
    </source>
</evidence>
<keyword evidence="6" id="KW-0175">Coiled coil</keyword>
<evidence type="ECO:0000313" key="8">
    <source>
        <dbReference type="EMBL" id="VDN05054.1"/>
    </source>
</evidence>
<dbReference type="GO" id="GO:0007034">
    <property type="term" value="P:vacuolar transport"/>
    <property type="evidence" value="ECO:0007669"/>
    <property type="project" value="TreeGrafter"/>
</dbReference>
<dbReference type="GO" id="GO:0006886">
    <property type="term" value="P:intracellular protein transport"/>
    <property type="evidence" value="ECO:0007669"/>
    <property type="project" value="InterPro"/>
</dbReference>
<evidence type="ECO:0000313" key="10">
    <source>
        <dbReference type="WBParaSite" id="TCLT_0000759401-mRNA-1"/>
    </source>
</evidence>
<evidence type="ECO:0000256" key="3">
    <source>
        <dbReference type="ARBA" id="ARBA00004603"/>
    </source>
</evidence>
<feature type="domain" description="Vps16 C-terminal" evidence="7">
    <location>
        <begin position="160"/>
        <end position="292"/>
    </location>
</feature>
<reference evidence="10" key="1">
    <citation type="submission" date="2017-02" db="UniProtKB">
        <authorList>
            <consortium name="WormBaseParasite"/>
        </authorList>
    </citation>
    <scope>IDENTIFICATION</scope>
</reference>